<dbReference type="InterPro" id="IPR009888">
    <property type="entry name" value="CdiI_Proteobact"/>
</dbReference>
<reference evidence="1 4" key="3">
    <citation type="journal article" date="2017" name="Nat. Microbiol.">
        <title>Natural product diversity associated with the nematode symbionts Photorhabdus and Xenorhabdus.</title>
        <authorList>
            <person name="Tobias N.J."/>
            <person name="Wolff H."/>
            <person name="Djahanschiri B."/>
            <person name="Grundmann F."/>
            <person name="Kronenwerth M."/>
            <person name="Shi Y.M."/>
            <person name="Simonyi S."/>
            <person name="Grun P."/>
            <person name="Shapiro-Ilan D."/>
            <person name="Pidot S.J."/>
            <person name="Stinear T.P."/>
            <person name="Ebersberger I."/>
            <person name="Bode H.B."/>
        </authorList>
    </citation>
    <scope>NUCLEOTIDE SEQUENCE [LARGE SCALE GENOMIC DNA]</scope>
    <source>
        <strain evidence="1 4">DSM 16336</strain>
    </source>
</reference>
<dbReference type="SUPFAM" id="SSF160207">
    <property type="entry name" value="NMB0488-like"/>
    <property type="match status" value="1"/>
</dbReference>
<evidence type="ECO:0000313" key="3">
    <source>
        <dbReference type="Proteomes" id="UP000196435"/>
    </source>
</evidence>
<accession>A0A1N6N0S4</accession>
<dbReference type="Proteomes" id="UP000224871">
    <property type="component" value="Unassembled WGS sequence"/>
</dbReference>
<dbReference type="AlphaFoldDB" id="A0A1N6N0S4"/>
<dbReference type="EMBL" id="NIBU01000060">
    <property type="protein sequence ID" value="PHM30271.1"/>
    <property type="molecule type" value="Genomic_DNA"/>
</dbReference>
<gene>
    <name evidence="1" type="primary">cdiI4</name>
    <name evidence="1" type="ORF">Xinn_03379</name>
    <name evidence="2" type="ORF">XIS1_680058</name>
</gene>
<dbReference type="CDD" id="cd13445">
    <property type="entry name" value="CDI_inhibitor_EC869_like"/>
    <property type="match status" value="1"/>
</dbReference>
<dbReference type="EMBL" id="FTLG01000212">
    <property type="protein sequence ID" value="SIP74612.1"/>
    <property type="molecule type" value="Genomic_DNA"/>
</dbReference>
<dbReference type="Pfam" id="PF07262">
    <property type="entry name" value="CdiI"/>
    <property type="match status" value="1"/>
</dbReference>
<organism evidence="2 3">
    <name type="scientific">Xenorhabdus innexi</name>
    <dbReference type="NCBI Taxonomy" id="290109"/>
    <lineage>
        <taxon>Bacteria</taxon>
        <taxon>Pseudomonadati</taxon>
        <taxon>Pseudomonadota</taxon>
        <taxon>Gammaproteobacteria</taxon>
        <taxon>Enterobacterales</taxon>
        <taxon>Morganellaceae</taxon>
        <taxon>Xenorhabdus</taxon>
    </lineage>
</organism>
<evidence type="ECO:0000313" key="1">
    <source>
        <dbReference type="EMBL" id="PHM30271.1"/>
    </source>
</evidence>
<dbReference type="InterPro" id="IPR037891">
    <property type="entry name" value="Cdil-like_sf"/>
</dbReference>
<evidence type="ECO:0000313" key="2">
    <source>
        <dbReference type="EMBL" id="SIP74612.1"/>
    </source>
</evidence>
<reference evidence="2" key="2">
    <citation type="submission" date="2016-12" db="EMBL/GenBank/DDBJ databases">
        <authorList>
            <person name="Song W.-J."/>
            <person name="Kurnit D.M."/>
        </authorList>
    </citation>
    <scope>NUCLEOTIDE SEQUENCE [LARGE SCALE GENOMIC DNA]</scope>
    <source>
        <strain evidence="2">HGB1681</strain>
    </source>
</reference>
<protein>
    <submittedName>
        <fullName evidence="1">Immunity protein CdiI-o11</fullName>
    </submittedName>
</protein>
<proteinExistence type="predicted"/>
<keyword evidence="4" id="KW-1185">Reference proteome</keyword>
<dbReference type="RefSeq" id="WP_086953986.1">
    <property type="nucleotide sequence ID" value="NZ_CAWNQC010000260.1"/>
</dbReference>
<dbReference type="OrthoDB" id="8613487at2"/>
<dbReference type="Gene3D" id="3.40.1590.10">
    <property type="entry name" value="NMB0488-like"/>
    <property type="match status" value="1"/>
</dbReference>
<evidence type="ECO:0000313" key="4">
    <source>
        <dbReference type="Proteomes" id="UP000224871"/>
    </source>
</evidence>
<name>A0A1N6N0S4_9GAMM</name>
<reference evidence="3" key="1">
    <citation type="submission" date="2016-12" db="EMBL/GenBank/DDBJ databases">
        <authorList>
            <person name="Gaudriault S."/>
        </authorList>
    </citation>
    <scope>NUCLEOTIDE SEQUENCE [LARGE SCALE GENOMIC DNA]</scope>
    <source>
        <strain evidence="3">HGB1681 (deposited as PTA-6826 in the American Type Culture Collection)</strain>
    </source>
</reference>
<dbReference type="Proteomes" id="UP000196435">
    <property type="component" value="Unassembled WGS sequence"/>
</dbReference>
<sequence>MKFNQDQDYWVSIYSTEKFISVETYSGLGLVGADPHFPPHLLSPETDDQSLGEAIFQALLNSRTLTDPEERVAFFDLEKGKEQYAARVAMLMDKYGYKSRKALFRNMKNCGIHCVNNLMTISPRRHEKLEAWGRERNDGIEDVVLSVDHSPEEIGAGLRLALSRCR</sequence>